<evidence type="ECO:0000256" key="1">
    <source>
        <dbReference type="SAM" id="SignalP"/>
    </source>
</evidence>
<dbReference type="AlphaFoldDB" id="A0AAD8J1U3"/>
<dbReference type="SUPFAM" id="SSF50630">
    <property type="entry name" value="Acid proteases"/>
    <property type="match status" value="1"/>
</dbReference>
<dbReference type="InterPro" id="IPR021109">
    <property type="entry name" value="Peptidase_aspartic_dom_sf"/>
</dbReference>
<comment type="caution">
    <text evidence="2">The sequence shown here is derived from an EMBL/GenBank/DDBJ whole genome shotgun (WGS) entry which is preliminary data.</text>
</comment>
<reference evidence="2" key="1">
    <citation type="submission" date="2023-02" db="EMBL/GenBank/DDBJ databases">
        <title>Genome of toxic invasive species Heracleum sosnowskyi carries increased number of genes despite the absence of recent whole-genome duplications.</title>
        <authorList>
            <person name="Schelkunov M."/>
            <person name="Shtratnikova V."/>
            <person name="Makarenko M."/>
            <person name="Klepikova A."/>
            <person name="Omelchenko D."/>
            <person name="Novikova G."/>
            <person name="Obukhova E."/>
            <person name="Bogdanov V."/>
            <person name="Penin A."/>
            <person name="Logacheva M."/>
        </authorList>
    </citation>
    <scope>NUCLEOTIDE SEQUENCE</scope>
    <source>
        <strain evidence="2">Hsosn_3</strain>
        <tissue evidence="2">Leaf</tissue>
    </source>
</reference>
<feature type="chain" id="PRO_5042292996" evidence="1">
    <location>
        <begin position="16"/>
        <end position="165"/>
    </location>
</feature>
<gene>
    <name evidence="2" type="ORF">POM88_013266</name>
</gene>
<organism evidence="2 3">
    <name type="scientific">Heracleum sosnowskyi</name>
    <dbReference type="NCBI Taxonomy" id="360622"/>
    <lineage>
        <taxon>Eukaryota</taxon>
        <taxon>Viridiplantae</taxon>
        <taxon>Streptophyta</taxon>
        <taxon>Embryophyta</taxon>
        <taxon>Tracheophyta</taxon>
        <taxon>Spermatophyta</taxon>
        <taxon>Magnoliopsida</taxon>
        <taxon>eudicotyledons</taxon>
        <taxon>Gunneridae</taxon>
        <taxon>Pentapetalae</taxon>
        <taxon>asterids</taxon>
        <taxon>campanulids</taxon>
        <taxon>Apiales</taxon>
        <taxon>Apiaceae</taxon>
        <taxon>Apioideae</taxon>
        <taxon>apioid superclade</taxon>
        <taxon>Tordylieae</taxon>
        <taxon>Tordyliinae</taxon>
        <taxon>Heracleum</taxon>
    </lineage>
</organism>
<proteinExistence type="predicted"/>
<reference evidence="2" key="2">
    <citation type="submission" date="2023-05" db="EMBL/GenBank/DDBJ databases">
        <authorList>
            <person name="Schelkunov M.I."/>
        </authorList>
    </citation>
    <scope>NUCLEOTIDE SEQUENCE</scope>
    <source>
        <strain evidence="2">Hsosn_3</strain>
        <tissue evidence="2">Leaf</tissue>
    </source>
</reference>
<sequence>MPFFVMQGLVGFCLAIQPTSEDMGTIRQNFMTGYRMVFDRENHKLGWSCSSYWNSRNTGLTFDPSQHVNIRGNLDTSPSFLVQQGFLADRNMPVIGQQPNVHHTENSFQVKAETFPETSYQNTLLPGHFDQEDLMSALLKHQQEGSGGVQTDFGFDGYSLDHLPI</sequence>
<protein>
    <submittedName>
        <fullName evidence="2">Uncharacterized protein</fullName>
    </submittedName>
</protein>
<dbReference type="Gene3D" id="2.40.70.10">
    <property type="entry name" value="Acid Proteases"/>
    <property type="match status" value="1"/>
</dbReference>
<keyword evidence="3" id="KW-1185">Reference proteome</keyword>
<accession>A0AAD8J1U3</accession>
<keyword evidence="1" id="KW-0732">Signal</keyword>
<dbReference type="EMBL" id="JAUIZM010000003">
    <property type="protein sequence ID" value="KAK1394210.1"/>
    <property type="molecule type" value="Genomic_DNA"/>
</dbReference>
<name>A0AAD8J1U3_9APIA</name>
<dbReference type="Proteomes" id="UP001237642">
    <property type="component" value="Unassembled WGS sequence"/>
</dbReference>
<feature type="signal peptide" evidence="1">
    <location>
        <begin position="1"/>
        <end position="15"/>
    </location>
</feature>
<evidence type="ECO:0000313" key="3">
    <source>
        <dbReference type="Proteomes" id="UP001237642"/>
    </source>
</evidence>
<evidence type="ECO:0000313" key="2">
    <source>
        <dbReference type="EMBL" id="KAK1394210.1"/>
    </source>
</evidence>